<evidence type="ECO:0000313" key="9">
    <source>
        <dbReference type="WBParaSite" id="TCONS_00004790.p1"/>
    </source>
</evidence>
<sequence>VDNLFYSKWIINFNDHNLPPEVEDIGESYNFNQENSPTFLGNSNEIFNDNFSSHMYTNILEDDHIVNSFENFEEGVCSPSMNINLSPLPMEYEEKNLSYYLNQPNVEILSSNITPPLYDNQKNIDEKVVDNHHNATIKLKKKVEIVDTISENQMYCLGKGNQKINKSKYERKKLIGYNGKNIEESEKLLISSNSSNNKSSNNNKFPPLILTDEEKKLCLKEGVHFPEYYPLTKNEEKELKRIRRKIRNKKSAQESRKRKQDYIKALEEKVCKCEYENKHLKYKLECSSNENKNIIVQLRKLQFEVNKNTTNENNLSTSLIIAILSIYFFVNHLFLSISKNRIGRNGSVLNNNSKRSSQTSIDLDCPTPTRCVSGTKVSKLYNTISQERLNYQLKNIKNKKNLLVVDLSRGGLLSLPDEIGNVSHQIKHLILDGNNLNEYSFNNYYFPNLESLSLNSNNIKNVGILLQILKRQTPNLTFISLIENPGWPHPITYFKNVHLYKKYCKAIVSFFPKLMFVDSVKVYK</sequence>
<dbReference type="Proteomes" id="UP000035681">
    <property type="component" value="Unplaced"/>
</dbReference>
<dbReference type="PANTHER" id="PTHR45996:SF3">
    <property type="entry name" value="CREB-H TRANSCRIPTION FACTOR HOMOLOG LET-607"/>
    <property type="match status" value="1"/>
</dbReference>
<keyword evidence="5" id="KW-0539">Nucleus</keyword>
<dbReference type="GO" id="GO:0005789">
    <property type="term" value="C:endoplasmic reticulum membrane"/>
    <property type="evidence" value="ECO:0007669"/>
    <property type="project" value="UniProtKB-SubCell"/>
</dbReference>
<dbReference type="SUPFAM" id="SSF52058">
    <property type="entry name" value="L domain-like"/>
    <property type="match status" value="1"/>
</dbReference>
<dbReference type="PANTHER" id="PTHR45996">
    <property type="entry name" value="AGAP001464-PB"/>
    <property type="match status" value="1"/>
</dbReference>
<feature type="domain" description="BZIP" evidence="7">
    <location>
        <begin position="238"/>
        <end position="301"/>
    </location>
</feature>
<evidence type="ECO:0000256" key="3">
    <source>
        <dbReference type="ARBA" id="ARBA00023125"/>
    </source>
</evidence>
<name>A0AAF5HZA4_STRER</name>
<evidence type="ECO:0000256" key="4">
    <source>
        <dbReference type="ARBA" id="ARBA00023163"/>
    </source>
</evidence>
<dbReference type="InterPro" id="IPR004827">
    <property type="entry name" value="bZIP"/>
</dbReference>
<protein>
    <submittedName>
        <fullName evidence="9">BZIP domain-containing protein</fullName>
    </submittedName>
</protein>
<dbReference type="WBParaSite" id="TCONS_00004790.p1">
    <property type="protein sequence ID" value="TCONS_00004790.p1"/>
    <property type="gene ID" value="XLOC_002794"/>
</dbReference>
<dbReference type="Pfam" id="PF00170">
    <property type="entry name" value="bZIP_1"/>
    <property type="match status" value="1"/>
</dbReference>
<keyword evidence="8" id="KW-1185">Reference proteome</keyword>
<evidence type="ECO:0000259" key="7">
    <source>
        <dbReference type="PROSITE" id="PS50217"/>
    </source>
</evidence>
<evidence type="ECO:0000256" key="1">
    <source>
        <dbReference type="ARBA" id="ARBA00004648"/>
    </source>
</evidence>
<dbReference type="InterPro" id="IPR046347">
    <property type="entry name" value="bZIP_sf"/>
</dbReference>
<dbReference type="GO" id="GO:0000978">
    <property type="term" value="F:RNA polymerase II cis-regulatory region sequence-specific DNA binding"/>
    <property type="evidence" value="ECO:0007669"/>
    <property type="project" value="TreeGrafter"/>
</dbReference>
<reference evidence="9" key="1">
    <citation type="submission" date="2024-02" db="UniProtKB">
        <authorList>
            <consortium name="WormBaseParasite"/>
        </authorList>
    </citation>
    <scope>IDENTIFICATION</scope>
</reference>
<keyword evidence="3" id="KW-0238">DNA-binding</keyword>
<comment type="subcellular location">
    <subcellularLocation>
        <location evidence="1">Endoplasmic reticulum membrane</location>
        <topology evidence="1">Single-pass type II membrane protein</topology>
    </subcellularLocation>
</comment>
<evidence type="ECO:0000256" key="2">
    <source>
        <dbReference type="ARBA" id="ARBA00023015"/>
    </source>
</evidence>
<keyword evidence="4" id="KW-0804">Transcription</keyword>
<dbReference type="GO" id="GO:0005634">
    <property type="term" value="C:nucleus"/>
    <property type="evidence" value="ECO:0007669"/>
    <property type="project" value="TreeGrafter"/>
</dbReference>
<evidence type="ECO:0000256" key="5">
    <source>
        <dbReference type="ARBA" id="ARBA00023242"/>
    </source>
</evidence>
<evidence type="ECO:0000313" key="8">
    <source>
        <dbReference type="Proteomes" id="UP000035681"/>
    </source>
</evidence>
<evidence type="ECO:0000256" key="6">
    <source>
        <dbReference type="SAM" id="Coils"/>
    </source>
</evidence>
<dbReference type="SUPFAM" id="SSF57959">
    <property type="entry name" value="Leucine zipper domain"/>
    <property type="match status" value="1"/>
</dbReference>
<dbReference type="SMART" id="SM00338">
    <property type="entry name" value="BRLZ"/>
    <property type="match status" value="1"/>
</dbReference>
<dbReference type="PROSITE" id="PS00036">
    <property type="entry name" value="BZIP_BASIC"/>
    <property type="match status" value="1"/>
</dbReference>
<dbReference type="PROSITE" id="PS51450">
    <property type="entry name" value="LRR"/>
    <property type="match status" value="1"/>
</dbReference>
<keyword evidence="2" id="KW-0805">Transcription regulation</keyword>
<dbReference type="Gene3D" id="1.20.5.170">
    <property type="match status" value="1"/>
</dbReference>
<organism evidence="8 9">
    <name type="scientific">Strongyloides stercoralis</name>
    <name type="common">Threadworm</name>
    <dbReference type="NCBI Taxonomy" id="6248"/>
    <lineage>
        <taxon>Eukaryota</taxon>
        <taxon>Metazoa</taxon>
        <taxon>Ecdysozoa</taxon>
        <taxon>Nematoda</taxon>
        <taxon>Chromadorea</taxon>
        <taxon>Rhabditida</taxon>
        <taxon>Tylenchina</taxon>
        <taxon>Panagrolaimomorpha</taxon>
        <taxon>Strongyloidoidea</taxon>
        <taxon>Strongyloididae</taxon>
        <taxon>Strongyloides</taxon>
    </lineage>
</organism>
<accession>A0AAF5HZA4</accession>
<dbReference type="GO" id="GO:0000981">
    <property type="term" value="F:DNA-binding transcription factor activity, RNA polymerase II-specific"/>
    <property type="evidence" value="ECO:0007669"/>
    <property type="project" value="TreeGrafter"/>
</dbReference>
<dbReference type="Gene3D" id="3.80.10.10">
    <property type="entry name" value="Ribonuclease Inhibitor"/>
    <property type="match status" value="1"/>
</dbReference>
<dbReference type="AlphaFoldDB" id="A0AAF5HZA4"/>
<dbReference type="PROSITE" id="PS50217">
    <property type="entry name" value="BZIP"/>
    <property type="match status" value="1"/>
</dbReference>
<dbReference type="InterPro" id="IPR051381">
    <property type="entry name" value="CREB_ATF_subfamily"/>
</dbReference>
<dbReference type="InterPro" id="IPR001611">
    <property type="entry name" value="Leu-rich_rpt"/>
</dbReference>
<keyword evidence="6" id="KW-0175">Coiled coil</keyword>
<proteinExistence type="predicted"/>
<dbReference type="InterPro" id="IPR032675">
    <property type="entry name" value="LRR_dom_sf"/>
</dbReference>
<dbReference type="CDD" id="cd14689">
    <property type="entry name" value="bZIP_CREB3"/>
    <property type="match status" value="1"/>
</dbReference>
<feature type="coiled-coil region" evidence="6">
    <location>
        <begin position="232"/>
        <end position="269"/>
    </location>
</feature>